<dbReference type="EMBL" id="CAJZBQ010000036">
    <property type="protein sequence ID" value="CAG9324691.1"/>
    <property type="molecule type" value="Genomic_DNA"/>
</dbReference>
<dbReference type="GO" id="GO:0005858">
    <property type="term" value="C:axonemal dynein complex"/>
    <property type="evidence" value="ECO:0007669"/>
    <property type="project" value="InterPro"/>
</dbReference>
<dbReference type="InterPro" id="IPR029440">
    <property type="entry name" value="DRC1_C"/>
</dbReference>
<proteinExistence type="inferred from homology"/>
<feature type="domain" description="Dynein regulatory complex protein 1/2 N-terminal" evidence="5">
    <location>
        <begin position="42"/>
        <end position="142"/>
    </location>
</feature>
<dbReference type="GO" id="GO:0070286">
    <property type="term" value="P:axonemal dynein complex assembly"/>
    <property type="evidence" value="ECO:0007669"/>
    <property type="project" value="InterPro"/>
</dbReference>
<evidence type="ECO:0000259" key="6">
    <source>
        <dbReference type="Pfam" id="PF14775"/>
    </source>
</evidence>
<dbReference type="GO" id="GO:0003352">
    <property type="term" value="P:regulation of cilium movement"/>
    <property type="evidence" value="ECO:0007669"/>
    <property type="project" value="TreeGrafter"/>
</dbReference>
<protein>
    <recommendedName>
        <fullName evidence="9">Dynein regulatory complex protein 1</fullName>
    </recommendedName>
</protein>
<dbReference type="GO" id="GO:0060285">
    <property type="term" value="P:cilium-dependent cell motility"/>
    <property type="evidence" value="ECO:0007669"/>
    <property type="project" value="TreeGrafter"/>
</dbReference>
<feature type="coiled-coil region" evidence="3">
    <location>
        <begin position="179"/>
        <end position="328"/>
    </location>
</feature>
<dbReference type="Proteomes" id="UP001162131">
    <property type="component" value="Unassembled WGS sequence"/>
</dbReference>
<keyword evidence="8" id="KW-1185">Reference proteome</keyword>
<dbReference type="PANTHER" id="PTHR21625">
    <property type="entry name" value="NYD-SP28 PROTEIN"/>
    <property type="match status" value="1"/>
</dbReference>
<gene>
    <name evidence="7" type="ORF">BSTOLATCC_MIC36473</name>
</gene>
<dbReference type="Pfam" id="PF14772">
    <property type="entry name" value="NYD-SP28"/>
    <property type="match status" value="1"/>
</dbReference>
<name>A0AAU9JSJ0_9CILI</name>
<feature type="domain" description="Dynein regulatory complex protein 1 C-terminal" evidence="6">
    <location>
        <begin position="560"/>
        <end position="618"/>
    </location>
</feature>
<accession>A0AAU9JSJ0</accession>
<feature type="region of interest" description="Disordered" evidence="4">
    <location>
        <begin position="521"/>
        <end position="542"/>
    </location>
</feature>
<dbReference type="Pfam" id="PF14775">
    <property type="entry name" value="NYD-SP28_assoc"/>
    <property type="match status" value="1"/>
</dbReference>
<evidence type="ECO:0000256" key="2">
    <source>
        <dbReference type="ARBA" id="ARBA00023054"/>
    </source>
</evidence>
<evidence type="ECO:0000256" key="1">
    <source>
        <dbReference type="ARBA" id="ARBA00009688"/>
    </source>
</evidence>
<evidence type="ECO:0008006" key="9">
    <source>
        <dbReference type="Google" id="ProtNLM"/>
    </source>
</evidence>
<evidence type="ECO:0000313" key="8">
    <source>
        <dbReference type="Proteomes" id="UP001162131"/>
    </source>
</evidence>
<feature type="coiled-coil region" evidence="3">
    <location>
        <begin position="92"/>
        <end position="119"/>
    </location>
</feature>
<evidence type="ECO:0000313" key="7">
    <source>
        <dbReference type="EMBL" id="CAG9324691.1"/>
    </source>
</evidence>
<comment type="caution">
    <text evidence="7">The sequence shown here is derived from an EMBL/GenBank/DDBJ whole genome shotgun (WGS) entry which is preliminary data.</text>
</comment>
<evidence type="ECO:0000259" key="5">
    <source>
        <dbReference type="Pfam" id="PF14772"/>
    </source>
</evidence>
<comment type="similarity">
    <text evidence="1">Belongs to the DRC1 family.</text>
</comment>
<evidence type="ECO:0000256" key="4">
    <source>
        <dbReference type="SAM" id="MobiDB-lite"/>
    </source>
</evidence>
<dbReference type="AlphaFoldDB" id="A0AAU9JSJ0"/>
<reference evidence="7" key="1">
    <citation type="submission" date="2021-09" db="EMBL/GenBank/DDBJ databases">
        <authorList>
            <consortium name="AG Swart"/>
            <person name="Singh M."/>
            <person name="Singh A."/>
            <person name="Seah K."/>
            <person name="Emmerich C."/>
        </authorList>
    </citation>
    <scope>NUCLEOTIDE SEQUENCE</scope>
    <source>
        <strain evidence="7">ATCC30299</strain>
    </source>
</reference>
<feature type="region of interest" description="Disordered" evidence="4">
    <location>
        <begin position="1"/>
        <end position="24"/>
    </location>
</feature>
<dbReference type="InterPro" id="IPR039750">
    <property type="entry name" value="DRC1/DRC2"/>
</dbReference>
<keyword evidence="2 3" id="KW-0175">Coiled coil</keyword>
<evidence type="ECO:0000256" key="3">
    <source>
        <dbReference type="SAM" id="Coils"/>
    </source>
</evidence>
<dbReference type="InterPro" id="IPR039505">
    <property type="entry name" value="DRC1/2_N"/>
</dbReference>
<dbReference type="PANTHER" id="PTHR21625:SF1">
    <property type="entry name" value="DYNEIN REGULATORY COMPLEX PROTEIN 1"/>
    <property type="match status" value="1"/>
</dbReference>
<sequence>MDAEILQGPDCVKGKQTIKESKGHLERQKRATWDEVSRIRIEADDLENKRRQKEDKRRVDRYQMIRNETIQSSTKNEAAQIKWDDLLSLENCEELFEKIQEQKRECMDIIETKQKLIEEFIEELKEKDAFYVKSLAKQEEDIDKIIELMRKQYTTMRDEYATQLQVIEDAFLAERAELLNANRQEIDELFKRHRELEEKYNYDRLAMEEANADELENKREDDANNLQRTKVSVENNLQALETYMEEMKAVYQLNLEKLSYNVKILQERASENETTISDLTRRKRNLKTSYLNLNAKVEKKEEEFMRANAALTDKFKKMSKAFNELRKKFRHFEKADTQRFNEIWAMNEAEVKDLASKVLKCDKIIYEQQLGLQWAPPEDSSLNIDIGSVSEHSSKVKEDSVSKQPSTIQVSMGKIKQVFSMLVSECSFLLEDKVRDQCIGKSEKEQFTLKIDSIRKTLGIETMDDVQTLINLFYDQSSNRRDELYESDLDPGESIDPDILMVHPDQVIEILNEFNEVKNERKGGGSVNKGNEASALSMKSMSANTEKERRAKILEDEKKHWENLGNILAEKHLRVWKALERAFQLYYTLLQDRQNLVEETGVLHQQNEELKSLLQQYLQAGVNQELQVPPTQMLRIGEDEED</sequence>
<organism evidence="7 8">
    <name type="scientific">Blepharisma stoltei</name>
    <dbReference type="NCBI Taxonomy" id="1481888"/>
    <lineage>
        <taxon>Eukaryota</taxon>
        <taxon>Sar</taxon>
        <taxon>Alveolata</taxon>
        <taxon>Ciliophora</taxon>
        <taxon>Postciliodesmatophora</taxon>
        <taxon>Heterotrichea</taxon>
        <taxon>Heterotrichida</taxon>
        <taxon>Blepharismidae</taxon>
        <taxon>Blepharisma</taxon>
    </lineage>
</organism>